<evidence type="ECO:0000256" key="3">
    <source>
        <dbReference type="ARBA" id="ARBA00022833"/>
    </source>
</evidence>
<dbReference type="GO" id="GO:0006412">
    <property type="term" value="P:translation"/>
    <property type="evidence" value="ECO:0007669"/>
    <property type="project" value="InterPro"/>
</dbReference>
<keyword evidence="5 8" id="KW-0689">Ribosomal protein</keyword>
<proteinExistence type="predicted"/>
<reference evidence="8 9" key="1">
    <citation type="journal article" date="2016" name="Nat. Commun.">
        <title>Thousands of microbial genomes shed light on interconnected biogeochemical processes in an aquifer system.</title>
        <authorList>
            <person name="Anantharaman K."/>
            <person name="Brown C.T."/>
            <person name="Hug L.A."/>
            <person name="Sharon I."/>
            <person name="Castelle C.J."/>
            <person name="Probst A.J."/>
            <person name="Thomas B.C."/>
            <person name="Singh A."/>
            <person name="Wilkins M.J."/>
            <person name="Karaoz U."/>
            <person name="Brodie E.L."/>
            <person name="Williams K.H."/>
            <person name="Hubbard S.S."/>
            <person name="Banfield J.F."/>
        </authorList>
    </citation>
    <scope>NUCLEOTIDE SEQUENCE [LARGE SCALE GENOMIC DNA]</scope>
</reference>
<comment type="caution">
    <text evidence="8">The sequence shown here is derived from an EMBL/GenBank/DDBJ whole genome shotgun (WGS) entry which is preliminary data.</text>
</comment>
<dbReference type="PANTHER" id="PTHR19836:SF19">
    <property type="entry name" value="SMALL RIBOSOMAL SUBUNIT PROTEIN US14M"/>
    <property type="match status" value="1"/>
</dbReference>
<dbReference type="Gene3D" id="4.10.830.10">
    <property type="entry name" value="30s Ribosomal Protein S14, Chain N"/>
    <property type="match status" value="1"/>
</dbReference>
<dbReference type="GO" id="GO:0046872">
    <property type="term" value="F:metal ion binding"/>
    <property type="evidence" value="ECO:0007669"/>
    <property type="project" value="UniProtKB-KW"/>
</dbReference>
<evidence type="ECO:0000256" key="6">
    <source>
        <dbReference type="ARBA" id="ARBA00023274"/>
    </source>
</evidence>
<keyword evidence="2" id="KW-0699">rRNA-binding</keyword>
<dbReference type="AlphaFoldDB" id="A0A1F5EUM8"/>
<organism evidence="8 9">
    <name type="scientific">Candidatus Collierbacteria bacterium RIFCSPHIGHO2_02_FULL_49_10</name>
    <dbReference type="NCBI Taxonomy" id="1817723"/>
    <lineage>
        <taxon>Bacteria</taxon>
        <taxon>Candidatus Collieribacteriota</taxon>
    </lineage>
</organism>
<dbReference type="GO" id="GO:0003735">
    <property type="term" value="F:structural constituent of ribosome"/>
    <property type="evidence" value="ECO:0007669"/>
    <property type="project" value="InterPro"/>
</dbReference>
<dbReference type="EMBL" id="MFAH01000034">
    <property type="protein sequence ID" value="OGD71108.1"/>
    <property type="molecule type" value="Genomic_DNA"/>
</dbReference>
<accession>A0A1F5EUM8</accession>
<dbReference type="InterPro" id="IPR001209">
    <property type="entry name" value="Ribosomal_uS14"/>
</dbReference>
<evidence type="ECO:0000313" key="9">
    <source>
        <dbReference type="Proteomes" id="UP000177390"/>
    </source>
</evidence>
<keyword evidence="1" id="KW-0479">Metal-binding</keyword>
<protein>
    <recommendedName>
        <fullName evidence="7">Small ribosomal subunit protein uS14</fullName>
    </recommendedName>
</protein>
<dbReference type="PANTHER" id="PTHR19836">
    <property type="entry name" value="30S RIBOSOMAL PROTEIN S14"/>
    <property type="match status" value="1"/>
</dbReference>
<dbReference type="SUPFAM" id="SSF57716">
    <property type="entry name" value="Glucocorticoid receptor-like (DNA-binding domain)"/>
    <property type="match status" value="1"/>
</dbReference>
<dbReference type="InterPro" id="IPR043140">
    <property type="entry name" value="Ribosomal_uS14_sf"/>
</dbReference>
<name>A0A1F5EUM8_9BACT</name>
<dbReference type="InterPro" id="IPR018271">
    <property type="entry name" value="Ribosomal_uS14_CS"/>
</dbReference>
<keyword evidence="6" id="KW-0687">Ribonucleoprotein</keyword>
<keyword evidence="3" id="KW-0862">Zinc</keyword>
<evidence type="ECO:0000256" key="1">
    <source>
        <dbReference type="ARBA" id="ARBA00022723"/>
    </source>
</evidence>
<evidence type="ECO:0000256" key="5">
    <source>
        <dbReference type="ARBA" id="ARBA00022980"/>
    </source>
</evidence>
<evidence type="ECO:0000313" key="8">
    <source>
        <dbReference type="EMBL" id="OGD71108.1"/>
    </source>
</evidence>
<dbReference type="GO" id="GO:0015935">
    <property type="term" value="C:small ribosomal subunit"/>
    <property type="evidence" value="ECO:0007669"/>
    <property type="project" value="TreeGrafter"/>
</dbReference>
<dbReference type="Pfam" id="PF00253">
    <property type="entry name" value="Ribosomal_S14"/>
    <property type="match status" value="1"/>
</dbReference>
<dbReference type="GO" id="GO:0005737">
    <property type="term" value="C:cytoplasm"/>
    <property type="evidence" value="ECO:0007669"/>
    <property type="project" value="UniProtKB-ARBA"/>
</dbReference>
<evidence type="ECO:0000256" key="4">
    <source>
        <dbReference type="ARBA" id="ARBA00022884"/>
    </source>
</evidence>
<evidence type="ECO:0000256" key="2">
    <source>
        <dbReference type="ARBA" id="ARBA00022730"/>
    </source>
</evidence>
<dbReference type="InterPro" id="IPR023053">
    <property type="entry name" value="Ribosomal_uS14_bact"/>
</dbReference>
<gene>
    <name evidence="8" type="ORF">A3D09_01925</name>
</gene>
<dbReference type="Proteomes" id="UP000177390">
    <property type="component" value="Unassembled WGS sequence"/>
</dbReference>
<dbReference type="GO" id="GO:0019843">
    <property type="term" value="F:rRNA binding"/>
    <property type="evidence" value="ECO:0007669"/>
    <property type="project" value="UniProtKB-KW"/>
</dbReference>
<evidence type="ECO:0000256" key="7">
    <source>
        <dbReference type="ARBA" id="ARBA00035167"/>
    </source>
</evidence>
<dbReference type="PROSITE" id="PS00527">
    <property type="entry name" value="RIBOSOMAL_S14"/>
    <property type="match status" value="1"/>
</dbReference>
<keyword evidence="4" id="KW-0694">RNA-binding</keyword>
<dbReference type="NCBIfam" id="NF005974">
    <property type="entry name" value="PRK08061.1"/>
    <property type="match status" value="1"/>
</dbReference>
<sequence length="61" mass="6998">MAKLSKIVKAEKLKNHPTKAHNRCQICGRSRGYIRIFGLCRLCFRKLAHKGELPGVYKDSK</sequence>